<reference evidence="1 2" key="1">
    <citation type="submission" date="2019-04" db="EMBL/GenBank/DDBJ databases">
        <title>High contiguity whole genome sequence and gene annotation resource for two Venturia nashicola isolates.</title>
        <authorList>
            <person name="Prokchorchik M."/>
            <person name="Won K."/>
            <person name="Lee Y."/>
            <person name="Choi E.D."/>
            <person name="Segonzac C."/>
            <person name="Sohn K.H."/>
        </authorList>
    </citation>
    <scope>NUCLEOTIDE SEQUENCE [LARGE SCALE GENOMIC DNA]</scope>
    <source>
        <strain evidence="1 2">PRI2</strain>
    </source>
</reference>
<proteinExistence type="predicted"/>
<evidence type="ECO:0000313" key="2">
    <source>
        <dbReference type="Proteomes" id="UP000298493"/>
    </source>
</evidence>
<comment type="caution">
    <text evidence="1">The sequence shown here is derived from an EMBL/GenBank/DDBJ whole genome shotgun (WGS) entry which is preliminary data.</text>
</comment>
<evidence type="ECO:0000313" key="1">
    <source>
        <dbReference type="EMBL" id="TID16515.1"/>
    </source>
</evidence>
<protein>
    <submittedName>
        <fullName evidence="1">Uncharacterized protein</fullName>
    </submittedName>
</protein>
<dbReference type="EMBL" id="SNSC02000018">
    <property type="protein sequence ID" value="TID16515.1"/>
    <property type="molecule type" value="Genomic_DNA"/>
</dbReference>
<sequence>MLAHRLNLHQPRKFHWPVRQPFFVQTQYGGPDIRPGLLWRCPTSAATNSREATDKQPELITRAFAMEIFLVMCKLVATAVVTEFAV</sequence>
<organism evidence="1 2">
    <name type="scientific">Venturia nashicola</name>
    <dbReference type="NCBI Taxonomy" id="86259"/>
    <lineage>
        <taxon>Eukaryota</taxon>
        <taxon>Fungi</taxon>
        <taxon>Dikarya</taxon>
        <taxon>Ascomycota</taxon>
        <taxon>Pezizomycotina</taxon>
        <taxon>Dothideomycetes</taxon>
        <taxon>Pleosporomycetidae</taxon>
        <taxon>Venturiales</taxon>
        <taxon>Venturiaceae</taxon>
        <taxon>Venturia</taxon>
    </lineage>
</organism>
<accession>A0A4Z1P6A9</accession>
<gene>
    <name evidence="1" type="ORF">E6O75_ATG11633</name>
</gene>
<dbReference type="AlphaFoldDB" id="A0A4Z1P6A9"/>
<dbReference type="Proteomes" id="UP000298493">
    <property type="component" value="Unassembled WGS sequence"/>
</dbReference>
<name>A0A4Z1P6A9_9PEZI</name>
<keyword evidence="2" id="KW-1185">Reference proteome</keyword>